<dbReference type="OrthoDB" id="2432997at2759"/>
<dbReference type="Proteomes" id="UP000807716">
    <property type="component" value="Unassembled WGS sequence"/>
</dbReference>
<dbReference type="EMBL" id="JAAAJB010000051">
    <property type="protein sequence ID" value="KAG0268433.1"/>
    <property type="molecule type" value="Genomic_DNA"/>
</dbReference>
<feature type="region of interest" description="Disordered" evidence="1">
    <location>
        <begin position="317"/>
        <end position="408"/>
    </location>
</feature>
<dbReference type="AlphaFoldDB" id="A0A9P6UAX8"/>
<evidence type="ECO:0000313" key="2">
    <source>
        <dbReference type="EMBL" id="KAG0268433.1"/>
    </source>
</evidence>
<feature type="region of interest" description="Disordered" evidence="1">
    <location>
        <begin position="526"/>
        <end position="571"/>
    </location>
</feature>
<feature type="compositionally biased region" description="Basic residues" evidence="1">
    <location>
        <begin position="1"/>
        <end position="11"/>
    </location>
</feature>
<name>A0A9P6UAX8_9FUNG</name>
<keyword evidence="3" id="KW-1185">Reference proteome</keyword>
<feature type="compositionally biased region" description="Polar residues" evidence="1">
    <location>
        <begin position="53"/>
        <end position="68"/>
    </location>
</feature>
<evidence type="ECO:0000313" key="3">
    <source>
        <dbReference type="Proteomes" id="UP000807716"/>
    </source>
</evidence>
<protein>
    <submittedName>
        <fullName evidence="2">Uncharacterized protein</fullName>
    </submittedName>
</protein>
<feature type="compositionally biased region" description="Low complexity" evidence="1">
    <location>
        <begin position="320"/>
        <end position="360"/>
    </location>
</feature>
<feature type="compositionally biased region" description="Basic residues" evidence="1">
    <location>
        <begin position="558"/>
        <end position="571"/>
    </location>
</feature>
<gene>
    <name evidence="2" type="ORF">DFQ27_006785</name>
</gene>
<comment type="caution">
    <text evidence="2">The sequence shown here is derived from an EMBL/GenBank/DDBJ whole genome shotgun (WGS) entry which is preliminary data.</text>
</comment>
<proteinExistence type="predicted"/>
<feature type="compositionally biased region" description="Low complexity" evidence="1">
    <location>
        <begin position="368"/>
        <end position="394"/>
    </location>
</feature>
<feature type="compositionally biased region" description="Basic residues" evidence="1">
    <location>
        <begin position="80"/>
        <end position="95"/>
    </location>
</feature>
<feature type="region of interest" description="Disordered" evidence="1">
    <location>
        <begin position="76"/>
        <end position="95"/>
    </location>
</feature>
<organism evidence="2 3">
    <name type="scientific">Actinomortierella ambigua</name>
    <dbReference type="NCBI Taxonomy" id="1343610"/>
    <lineage>
        <taxon>Eukaryota</taxon>
        <taxon>Fungi</taxon>
        <taxon>Fungi incertae sedis</taxon>
        <taxon>Mucoromycota</taxon>
        <taxon>Mortierellomycotina</taxon>
        <taxon>Mortierellomycetes</taxon>
        <taxon>Mortierellales</taxon>
        <taxon>Mortierellaceae</taxon>
        <taxon>Actinomortierella</taxon>
    </lineage>
</organism>
<feature type="compositionally biased region" description="Basic residues" evidence="1">
    <location>
        <begin position="540"/>
        <end position="551"/>
    </location>
</feature>
<feature type="compositionally biased region" description="Polar residues" evidence="1">
    <location>
        <begin position="14"/>
        <end position="35"/>
    </location>
</feature>
<reference evidence="2" key="1">
    <citation type="journal article" date="2020" name="Fungal Divers.">
        <title>Resolving the Mortierellaceae phylogeny through synthesis of multi-gene phylogenetics and phylogenomics.</title>
        <authorList>
            <person name="Vandepol N."/>
            <person name="Liber J."/>
            <person name="Desiro A."/>
            <person name="Na H."/>
            <person name="Kennedy M."/>
            <person name="Barry K."/>
            <person name="Grigoriev I.V."/>
            <person name="Miller A.N."/>
            <person name="O'Donnell K."/>
            <person name="Stajich J.E."/>
            <person name="Bonito G."/>
        </authorList>
    </citation>
    <scope>NUCLEOTIDE SEQUENCE</scope>
    <source>
        <strain evidence="2">BC1065</strain>
    </source>
</reference>
<feature type="region of interest" description="Disordered" evidence="1">
    <location>
        <begin position="1"/>
        <end position="68"/>
    </location>
</feature>
<evidence type="ECO:0000256" key="1">
    <source>
        <dbReference type="SAM" id="MobiDB-lite"/>
    </source>
</evidence>
<accession>A0A9P6UAX8</accession>
<sequence length="658" mass="72954">MNRSLPARKRPASVLNNPRASKRPTTQQLSRSTTPAREISQDSGPLPDHIPDQDTTVNTASPPTEDTAQALTENVDAARKKSRRVRRPYKPRGPYRLRLRRPHERTDVILQHLLRSRVSTLPVPAGDLDSQTSDRSELDCMRHYPYDYPYLHRDFPYNDERLQNKRLRALEAAIEVMDDSWYLPQGPVAPEDLFTMEKLKHTLSILEAATLYQTVSLSQAAKNEKLDDPNYFARGFALAARKVLDKIKKEEIDKLLRVSDEAVEKLYEDKDQLDDLGIDPRLRETIAKMTKPIQPTIACDDVSAILANLPVKHLAPSLESTTTTPSTKEGLASPTVSSRSSSQPPNRVSGSSSRQTQSPASTPPPEPASSSSSKPTATRTPAPEPEPASTSLPTRPIPPADTAQDAPAKAFGSISKISDSFYNLIEPADESSRTAIEQAIQDNSLGRQHLSEAATSTPLDLADYYQANLFLAAVFSPTAENEPIRLSHGACRIIQTLLSGLDHKLVTMGCHRQRVELTRLLASANYDMSSPREGGPSLPRPRRKRMPRKKNQPPGVAAKKKAPRSNKKSKVAKVRQLTMNPLGMRLGLDPFAKARKFVLEQVGDWTEAQRLAQAKEHEAQMLLEDERQTLLAHEESQISEIIIKKRINDAAAREGTGG</sequence>